<dbReference type="AlphaFoldDB" id="A0A061JTZ2"/>
<comment type="caution">
    <text evidence="1">The sequence shown here is derived from an EMBL/GenBank/DDBJ whole genome shotgun (WGS) entry which is preliminary data.</text>
</comment>
<evidence type="ECO:0000313" key="2">
    <source>
        <dbReference type="Proteomes" id="UP000026923"/>
    </source>
</evidence>
<protein>
    <submittedName>
        <fullName evidence="1">Uncharacterized protein</fullName>
    </submittedName>
</protein>
<evidence type="ECO:0000313" key="1">
    <source>
        <dbReference type="EMBL" id="EWC42108.1"/>
    </source>
</evidence>
<dbReference type="EMBL" id="AMCZ02000006">
    <property type="protein sequence ID" value="EWC42108.1"/>
    <property type="molecule type" value="Genomic_DNA"/>
</dbReference>
<sequence>MLASAVADIVGFASSQGFRLPWSLLHATRQFAVASLGRTLPMRASMPLSPTYGMSASSRRGVAFPD</sequence>
<reference evidence="1 2" key="1">
    <citation type="journal article" date="2013" name="Genome Announc.">
        <title>Draft Genome of the Nitrogen-Fixing Bacterium Pseudomonas stutzeri Strain KOS6 Isolated from Industrial Hydrocarbon Sludge.</title>
        <authorList>
            <person name="Grigoryeva T.V."/>
            <person name="Laikov A.V."/>
            <person name="Naumova R.P."/>
            <person name="Manolov A.I."/>
            <person name="Larin A.K."/>
            <person name="Karpova I.Y."/>
            <person name="Semashko T.A."/>
            <person name="Alexeev D.G."/>
            <person name="Kostryukova E.S."/>
            <person name="Muller R."/>
            <person name="Govorun V.M."/>
        </authorList>
    </citation>
    <scope>NUCLEOTIDE SEQUENCE [LARGE SCALE GENOMIC DNA]</scope>
    <source>
        <strain evidence="1 2">KOS6</strain>
    </source>
</reference>
<dbReference type="HOGENOM" id="CLU_2827992_0_0_6"/>
<accession>A0A061JTZ2</accession>
<name>A0A061JTZ2_STUST</name>
<organism evidence="1 2">
    <name type="scientific">Stutzerimonas stutzeri KOS6</name>
    <dbReference type="NCBI Taxonomy" id="1218352"/>
    <lineage>
        <taxon>Bacteria</taxon>
        <taxon>Pseudomonadati</taxon>
        <taxon>Pseudomonadota</taxon>
        <taxon>Gammaproteobacteria</taxon>
        <taxon>Pseudomonadales</taxon>
        <taxon>Pseudomonadaceae</taxon>
        <taxon>Stutzerimonas</taxon>
    </lineage>
</organism>
<gene>
    <name evidence="1" type="ORF">B597_006695</name>
</gene>
<proteinExistence type="predicted"/>
<dbReference type="Proteomes" id="UP000026923">
    <property type="component" value="Unassembled WGS sequence"/>
</dbReference>